<evidence type="ECO:0000313" key="2">
    <source>
        <dbReference type="EMBL" id="GBO29637.1"/>
    </source>
</evidence>
<feature type="compositionally biased region" description="Low complexity" evidence="1">
    <location>
        <begin position="11"/>
        <end position="22"/>
    </location>
</feature>
<dbReference type="Proteomes" id="UP000499080">
    <property type="component" value="Unassembled WGS sequence"/>
</dbReference>
<feature type="compositionally biased region" description="Basic and acidic residues" evidence="1">
    <location>
        <begin position="1"/>
        <end position="10"/>
    </location>
</feature>
<dbReference type="EMBL" id="BGPR01052803">
    <property type="protein sequence ID" value="GBO29637.1"/>
    <property type="molecule type" value="Genomic_DNA"/>
</dbReference>
<evidence type="ECO:0000256" key="1">
    <source>
        <dbReference type="SAM" id="MobiDB-lite"/>
    </source>
</evidence>
<gene>
    <name evidence="2" type="ORF">AVEN_262644_1</name>
</gene>
<comment type="caution">
    <text evidence="2">The sequence shown here is derived from an EMBL/GenBank/DDBJ whole genome shotgun (WGS) entry which is preliminary data.</text>
</comment>
<evidence type="ECO:0000313" key="3">
    <source>
        <dbReference type="Proteomes" id="UP000499080"/>
    </source>
</evidence>
<sequence>MMQKQHDSRCSSKYFSPSSHPSLPFADTSDAGRNRISLRKRHENSKQITEKLAQTDPMHDFFPPLVLGELKKQTNILIEGFESILKSLEPDFKLNTGSSRSHRNK</sequence>
<keyword evidence="3" id="KW-1185">Reference proteome</keyword>
<accession>A0A4Y2W0T9</accession>
<name>A0A4Y2W0T9_ARAVE</name>
<protein>
    <submittedName>
        <fullName evidence="2">Uncharacterized protein</fullName>
    </submittedName>
</protein>
<feature type="non-terminal residue" evidence="2">
    <location>
        <position position="105"/>
    </location>
</feature>
<reference evidence="2 3" key="1">
    <citation type="journal article" date="2019" name="Sci. Rep.">
        <title>Orb-weaving spider Araneus ventricosus genome elucidates the spidroin gene catalogue.</title>
        <authorList>
            <person name="Kono N."/>
            <person name="Nakamura H."/>
            <person name="Ohtoshi R."/>
            <person name="Moran D.A.P."/>
            <person name="Shinohara A."/>
            <person name="Yoshida Y."/>
            <person name="Fujiwara M."/>
            <person name="Mori M."/>
            <person name="Tomita M."/>
            <person name="Arakawa K."/>
        </authorList>
    </citation>
    <scope>NUCLEOTIDE SEQUENCE [LARGE SCALE GENOMIC DNA]</scope>
</reference>
<organism evidence="2 3">
    <name type="scientific">Araneus ventricosus</name>
    <name type="common">Orbweaver spider</name>
    <name type="synonym">Epeira ventricosa</name>
    <dbReference type="NCBI Taxonomy" id="182803"/>
    <lineage>
        <taxon>Eukaryota</taxon>
        <taxon>Metazoa</taxon>
        <taxon>Ecdysozoa</taxon>
        <taxon>Arthropoda</taxon>
        <taxon>Chelicerata</taxon>
        <taxon>Arachnida</taxon>
        <taxon>Araneae</taxon>
        <taxon>Araneomorphae</taxon>
        <taxon>Entelegynae</taxon>
        <taxon>Araneoidea</taxon>
        <taxon>Araneidae</taxon>
        <taxon>Araneus</taxon>
    </lineage>
</organism>
<proteinExistence type="predicted"/>
<dbReference type="AlphaFoldDB" id="A0A4Y2W0T9"/>
<feature type="region of interest" description="Disordered" evidence="1">
    <location>
        <begin position="1"/>
        <end position="55"/>
    </location>
</feature>